<dbReference type="EMBL" id="JAPQKO010000003">
    <property type="protein sequence ID" value="KAJ5171889.1"/>
    <property type="molecule type" value="Genomic_DNA"/>
</dbReference>
<feature type="compositionally biased region" description="Low complexity" evidence="1">
    <location>
        <begin position="418"/>
        <end position="433"/>
    </location>
</feature>
<organism evidence="2 3">
    <name type="scientific">Penicillium capsulatum</name>
    <dbReference type="NCBI Taxonomy" id="69766"/>
    <lineage>
        <taxon>Eukaryota</taxon>
        <taxon>Fungi</taxon>
        <taxon>Dikarya</taxon>
        <taxon>Ascomycota</taxon>
        <taxon>Pezizomycotina</taxon>
        <taxon>Eurotiomycetes</taxon>
        <taxon>Eurotiomycetidae</taxon>
        <taxon>Eurotiales</taxon>
        <taxon>Aspergillaceae</taxon>
        <taxon>Penicillium</taxon>
    </lineage>
</organism>
<feature type="region of interest" description="Disordered" evidence="1">
    <location>
        <begin position="125"/>
        <end position="171"/>
    </location>
</feature>
<dbReference type="Proteomes" id="UP001146351">
    <property type="component" value="Unassembled WGS sequence"/>
</dbReference>
<evidence type="ECO:0000256" key="1">
    <source>
        <dbReference type="SAM" id="MobiDB-lite"/>
    </source>
</evidence>
<gene>
    <name evidence="2" type="ORF">N7492_004482</name>
</gene>
<accession>A0A9W9IA03</accession>
<feature type="compositionally biased region" description="Basic and acidic residues" evidence="1">
    <location>
        <begin position="146"/>
        <end position="157"/>
    </location>
</feature>
<reference evidence="2" key="1">
    <citation type="submission" date="2022-11" db="EMBL/GenBank/DDBJ databases">
        <authorList>
            <person name="Petersen C."/>
        </authorList>
    </citation>
    <scope>NUCLEOTIDE SEQUENCE</scope>
    <source>
        <strain evidence="2">IBT 21917</strain>
    </source>
</reference>
<feature type="compositionally biased region" description="Low complexity" evidence="1">
    <location>
        <begin position="478"/>
        <end position="489"/>
    </location>
</feature>
<protein>
    <recommendedName>
        <fullName evidence="4">Ubiquitin carboxyl-terminal hydrolase 19</fullName>
    </recommendedName>
</protein>
<dbReference type="OrthoDB" id="5369841at2759"/>
<feature type="compositionally biased region" description="Low complexity" evidence="1">
    <location>
        <begin position="158"/>
        <end position="168"/>
    </location>
</feature>
<keyword evidence="3" id="KW-1185">Reference proteome</keyword>
<sequence>MDAQCPFASRDDIWRVFEEVKELHTVQFEQAERIARLERRRDEDARVKSLWSPMSPFPGPMGGPIPTEPAFSSPTDAFKGFDQGQHHTMTSSTVPLDADEEPRRGASRANSVRFDESAIHGYYGQASRSSTDLPLRTGSGMGSHPLTERSLSHRSDGRLSSSGHSLHSARTNSLGLDTSRLGSSFSSSPLIPPPGLYLLGPVPCIIRCWLTENFSNDGLLYAAVCSGSYVSSLSLSMICKLGLEESIFHEPDRSYIKIALHLPEASVHQAPHSGSPTPQLPSVTIKFVVRKSHDMDDAIQIIIGSDVLRSHNADILFSQDKIHMVDDEHNRISVPMVRPENMQAFNSLWTVPDSSHPDHLPAAPVNGKSPVGVVGQPINVPDHSTSAPASARVSIGEADDTHKPDLGGTFETPASLGARSTAASATDAPTAHASKPDGSAVWSSWRRDPKSEPKTDKPARGRNMTVLRPIKSANRVGSSSTSAPVSATAENHDSSIAADPARDTRSGNTSASNPIGGASAFGWLTSPSGPRPRNV</sequence>
<reference evidence="2" key="2">
    <citation type="journal article" date="2023" name="IMA Fungus">
        <title>Comparative genomic study of the Penicillium genus elucidates a diverse pangenome and 15 lateral gene transfer events.</title>
        <authorList>
            <person name="Petersen C."/>
            <person name="Sorensen T."/>
            <person name="Nielsen M.R."/>
            <person name="Sondergaard T.E."/>
            <person name="Sorensen J.L."/>
            <person name="Fitzpatrick D.A."/>
            <person name="Frisvad J.C."/>
            <person name="Nielsen K.L."/>
        </authorList>
    </citation>
    <scope>NUCLEOTIDE SEQUENCE</scope>
    <source>
        <strain evidence="2">IBT 21917</strain>
    </source>
</reference>
<evidence type="ECO:0000313" key="2">
    <source>
        <dbReference type="EMBL" id="KAJ5171889.1"/>
    </source>
</evidence>
<evidence type="ECO:0000313" key="3">
    <source>
        <dbReference type="Proteomes" id="UP001146351"/>
    </source>
</evidence>
<feature type="compositionally biased region" description="Basic and acidic residues" evidence="1">
    <location>
        <begin position="445"/>
        <end position="459"/>
    </location>
</feature>
<dbReference type="AlphaFoldDB" id="A0A9W9IA03"/>
<feature type="region of interest" description="Disordered" evidence="1">
    <location>
        <begin position="67"/>
        <end position="111"/>
    </location>
</feature>
<feature type="region of interest" description="Disordered" evidence="1">
    <location>
        <begin position="356"/>
        <end position="535"/>
    </location>
</feature>
<proteinExistence type="predicted"/>
<comment type="caution">
    <text evidence="2">The sequence shown here is derived from an EMBL/GenBank/DDBJ whole genome shotgun (WGS) entry which is preliminary data.</text>
</comment>
<evidence type="ECO:0008006" key="4">
    <source>
        <dbReference type="Google" id="ProtNLM"/>
    </source>
</evidence>
<name>A0A9W9IA03_9EURO</name>